<gene>
    <name evidence="1" type="ORF">EG849_15000</name>
</gene>
<organism evidence="1 2">
    <name type="scientific">Flavobacterium macacae</name>
    <dbReference type="NCBI Taxonomy" id="2488993"/>
    <lineage>
        <taxon>Bacteria</taxon>
        <taxon>Pseudomonadati</taxon>
        <taxon>Bacteroidota</taxon>
        <taxon>Flavobacteriia</taxon>
        <taxon>Flavobacteriales</taxon>
        <taxon>Flavobacteriaceae</taxon>
        <taxon>Flavobacterium</taxon>
    </lineage>
</organism>
<comment type="caution">
    <text evidence="1">The sequence shown here is derived from an EMBL/GenBank/DDBJ whole genome shotgun (WGS) entry which is preliminary data.</text>
</comment>
<keyword evidence="2" id="KW-1185">Reference proteome</keyword>
<evidence type="ECO:0000313" key="2">
    <source>
        <dbReference type="Proteomes" id="UP000271937"/>
    </source>
</evidence>
<proteinExistence type="predicted"/>
<dbReference type="Proteomes" id="UP000271937">
    <property type="component" value="Unassembled WGS sequence"/>
</dbReference>
<evidence type="ECO:0000313" key="1">
    <source>
        <dbReference type="EMBL" id="RRJ88022.1"/>
    </source>
</evidence>
<protein>
    <submittedName>
        <fullName evidence="1">Uncharacterized protein</fullName>
    </submittedName>
</protein>
<sequence length="69" mass="8517">MDFEKFKNVLLKRPEDISEKLFTYGYECGRMSYINFEIIRQACYNYNYTQKEQKYYIQRIVMGYKKGEV</sequence>
<dbReference type="AlphaFoldDB" id="A0A3P3VYX8"/>
<accession>A0A3P3VYX8</accession>
<reference evidence="1 2" key="1">
    <citation type="submission" date="2018-11" db="EMBL/GenBank/DDBJ databases">
        <title>Flavobacterium sp. nov., YIM 102600 draft genome.</title>
        <authorList>
            <person name="Li G."/>
            <person name="Jiang Y."/>
        </authorList>
    </citation>
    <scope>NUCLEOTIDE SEQUENCE [LARGE SCALE GENOMIC DNA]</scope>
    <source>
        <strain evidence="1 2">YIM 102600</strain>
    </source>
</reference>
<dbReference type="EMBL" id="RQVR01000030">
    <property type="protein sequence ID" value="RRJ88022.1"/>
    <property type="molecule type" value="Genomic_DNA"/>
</dbReference>
<dbReference type="RefSeq" id="WP_125014182.1">
    <property type="nucleotide sequence ID" value="NZ_RQVR01000030.1"/>
</dbReference>
<name>A0A3P3VYX8_9FLAO</name>